<dbReference type="PANTHER" id="PTHR42650">
    <property type="entry name" value="TAIL-ANCHORED PROTEIN INSERTION RECEPTOR WRB"/>
    <property type="match status" value="1"/>
</dbReference>
<dbReference type="GO" id="GO:0043495">
    <property type="term" value="F:protein-membrane adaptor activity"/>
    <property type="evidence" value="ECO:0007669"/>
    <property type="project" value="TreeGrafter"/>
</dbReference>
<dbReference type="Pfam" id="PF04420">
    <property type="entry name" value="CHD5"/>
    <property type="match status" value="1"/>
</dbReference>
<dbReference type="AlphaFoldDB" id="A0A1R0H7B6"/>
<feature type="chain" id="PRO_5012864696" evidence="7">
    <location>
        <begin position="20"/>
        <end position="184"/>
    </location>
</feature>
<proteinExistence type="inferred from homology"/>
<reference evidence="8 9" key="1">
    <citation type="journal article" date="2016" name="Mol. Biol. Evol.">
        <title>Genome-Wide Survey of Gut Fungi (Harpellales) Reveals the First Horizontally Transferred Ubiquitin Gene from a Mosquito Host.</title>
        <authorList>
            <person name="Wang Y."/>
            <person name="White M.M."/>
            <person name="Kvist S."/>
            <person name="Moncalvo J.M."/>
        </authorList>
    </citation>
    <scope>NUCLEOTIDE SEQUENCE [LARGE SCALE GENOMIC DNA]</scope>
    <source>
        <strain evidence="8 9">ALG-7-W6</strain>
    </source>
</reference>
<keyword evidence="9" id="KW-1185">Reference proteome</keyword>
<evidence type="ECO:0000313" key="9">
    <source>
        <dbReference type="Proteomes" id="UP000187455"/>
    </source>
</evidence>
<keyword evidence="4" id="KW-0256">Endoplasmic reticulum</keyword>
<evidence type="ECO:0000256" key="4">
    <source>
        <dbReference type="ARBA" id="ARBA00022824"/>
    </source>
</evidence>
<dbReference type="GO" id="GO:0005789">
    <property type="term" value="C:endoplasmic reticulum membrane"/>
    <property type="evidence" value="ECO:0007669"/>
    <property type="project" value="UniProtKB-SubCell"/>
</dbReference>
<dbReference type="GO" id="GO:0071816">
    <property type="term" value="P:tail-anchored membrane protein insertion into ER membrane"/>
    <property type="evidence" value="ECO:0007669"/>
    <property type="project" value="InterPro"/>
</dbReference>
<sequence>MLFATLIFLFELFSAFVSTIGYSEVAQRLHNLYYIGQPLSAERTKLAAEVKALRSELRLVSSVDEFSKWAKLKRKLDATSKKYDALNSDLGVQKTSFSIRANIGLRAFFYASRFIILTYYYRSPVFYLPTKWVFPFGYFLSLPASPASSLSPAIWVYVCNRVCSKVIQSVKDSFSSRVDSRQLN</sequence>
<evidence type="ECO:0000256" key="7">
    <source>
        <dbReference type="SAM" id="SignalP"/>
    </source>
</evidence>
<dbReference type="InterPro" id="IPR029012">
    <property type="entry name" value="Helix_hairpin_bin_sf"/>
</dbReference>
<dbReference type="Gene3D" id="1.10.287.660">
    <property type="entry name" value="Helix hairpin bin"/>
    <property type="match status" value="1"/>
</dbReference>
<keyword evidence="3" id="KW-0812">Transmembrane</keyword>
<evidence type="ECO:0000256" key="1">
    <source>
        <dbReference type="ARBA" id="ARBA00004477"/>
    </source>
</evidence>
<dbReference type="Proteomes" id="UP000187455">
    <property type="component" value="Unassembled WGS sequence"/>
</dbReference>
<dbReference type="GO" id="GO:0043529">
    <property type="term" value="C:GET complex"/>
    <property type="evidence" value="ECO:0007669"/>
    <property type="project" value="TreeGrafter"/>
</dbReference>
<dbReference type="PANTHER" id="PTHR42650:SF1">
    <property type="entry name" value="GUIDED ENTRY OF TAIL-ANCHORED PROTEINS FACTOR 1"/>
    <property type="match status" value="1"/>
</dbReference>
<evidence type="ECO:0000256" key="5">
    <source>
        <dbReference type="ARBA" id="ARBA00022989"/>
    </source>
</evidence>
<dbReference type="EMBL" id="LSSL01000282">
    <property type="protein sequence ID" value="OLY84981.1"/>
    <property type="molecule type" value="Genomic_DNA"/>
</dbReference>
<name>A0A1R0H7B6_9FUNG</name>
<evidence type="ECO:0000313" key="8">
    <source>
        <dbReference type="EMBL" id="OLY84981.1"/>
    </source>
</evidence>
<comment type="subcellular location">
    <subcellularLocation>
        <location evidence="1">Endoplasmic reticulum membrane</location>
        <topology evidence="1">Multi-pass membrane protein</topology>
    </subcellularLocation>
</comment>
<dbReference type="STRING" id="133383.A0A1R0H7B6"/>
<dbReference type="InterPro" id="IPR028945">
    <property type="entry name" value="Get1"/>
</dbReference>
<comment type="caution">
    <text evidence="8">The sequence shown here is derived from an EMBL/GenBank/DDBJ whole genome shotgun (WGS) entry which is preliminary data.</text>
</comment>
<evidence type="ECO:0000256" key="2">
    <source>
        <dbReference type="ARBA" id="ARBA00010799"/>
    </source>
</evidence>
<keyword evidence="6" id="KW-0472">Membrane</keyword>
<dbReference type="OrthoDB" id="69461at2759"/>
<protein>
    <submittedName>
        <fullName evidence="8">Protein GET1</fullName>
    </submittedName>
</protein>
<comment type="similarity">
    <text evidence="2">Belongs to the WRB/GET1 family.</text>
</comment>
<keyword evidence="7" id="KW-0732">Signal</keyword>
<gene>
    <name evidence="8" type="ORF">AYI68_g846</name>
</gene>
<keyword evidence="5" id="KW-1133">Transmembrane helix</keyword>
<evidence type="ECO:0000256" key="6">
    <source>
        <dbReference type="ARBA" id="ARBA00023136"/>
    </source>
</evidence>
<feature type="signal peptide" evidence="7">
    <location>
        <begin position="1"/>
        <end position="19"/>
    </location>
</feature>
<organism evidence="8 9">
    <name type="scientific">Smittium mucronatum</name>
    <dbReference type="NCBI Taxonomy" id="133383"/>
    <lineage>
        <taxon>Eukaryota</taxon>
        <taxon>Fungi</taxon>
        <taxon>Fungi incertae sedis</taxon>
        <taxon>Zoopagomycota</taxon>
        <taxon>Kickxellomycotina</taxon>
        <taxon>Harpellomycetes</taxon>
        <taxon>Harpellales</taxon>
        <taxon>Legeriomycetaceae</taxon>
        <taxon>Smittium</taxon>
    </lineage>
</organism>
<accession>A0A1R0H7B6</accession>
<evidence type="ECO:0000256" key="3">
    <source>
        <dbReference type="ARBA" id="ARBA00022692"/>
    </source>
</evidence>